<name>A0A9J7ASR8_9PROT</name>
<feature type="region of interest" description="Disordered" evidence="1">
    <location>
        <begin position="1"/>
        <end position="20"/>
    </location>
</feature>
<dbReference type="EMBL" id="CP102480">
    <property type="protein sequence ID" value="UUX50214.1"/>
    <property type="molecule type" value="Genomic_DNA"/>
</dbReference>
<proteinExistence type="predicted"/>
<dbReference type="AlphaFoldDB" id="A0A9J7ASR8"/>
<evidence type="ECO:0000256" key="1">
    <source>
        <dbReference type="SAM" id="MobiDB-lite"/>
    </source>
</evidence>
<organism evidence="2 3">
    <name type="scientific">Nisaea acidiphila</name>
    <dbReference type="NCBI Taxonomy" id="1862145"/>
    <lineage>
        <taxon>Bacteria</taxon>
        <taxon>Pseudomonadati</taxon>
        <taxon>Pseudomonadota</taxon>
        <taxon>Alphaproteobacteria</taxon>
        <taxon>Rhodospirillales</taxon>
        <taxon>Thalassobaculaceae</taxon>
        <taxon>Nisaea</taxon>
    </lineage>
</organism>
<accession>A0A9J7ASR8</accession>
<dbReference type="Proteomes" id="UP001060336">
    <property type="component" value="Chromosome"/>
</dbReference>
<dbReference type="RefSeq" id="WP_257769321.1">
    <property type="nucleotide sequence ID" value="NZ_CP102480.1"/>
</dbReference>
<gene>
    <name evidence="2" type="ORF">NUH88_00635</name>
</gene>
<reference evidence="2" key="1">
    <citation type="submission" date="2022-08" db="EMBL/GenBank/DDBJ databases">
        <title>Nisaea acidiphila sp. nov., isolated from a marine algal debris and emended description of the genus Nisaea Urios et al. 2008.</title>
        <authorList>
            <person name="Kwon K."/>
        </authorList>
    </citation>
    <scope>NUCLEOTIDE SEQUENCE</scope>
    <source>
        <strain evidence="2">MEBiC11861</strain>
    </source>
</reference>
<feature type="compositionally biased region" description="Low complexity" evidence="1">
    <location>
        <begin position="1"/>
        <end position="10"/>
    </location>
</feature>
<sequence length="89" mass="9959">MSKASAPAAKTSKRPTKMQTAWLRRGLDEPGGKLPLFNDQGQRVNDRMVQSCLDHGWAEPWFENPLKPNWLVCKLTERGRAAVDGAKPD</sequence>
<keyword evidence="3" id="KW-1185">Reference proteome</keyword>
<dbReference type="KEGG" id="naci:NUH88_00635"/>
<evidence type="ECO:0000313" key="3">
    <source>
        <dbReference type="Proteomes" id="UP001060336"/>
    </source>
</evidence>
<evidence type="ECO:0000313" key="2">
    <source>
        <dbReference type="EMBL" id="UUX50214.1"/>
    </source>
</evidence>
<protein>
    <submittedName>
        <fullName evidence="2">Uncharacterized protein</fullName>
    </submittedName>
</protein>